<gene>
    <name evidence="1" type="ORF">CYR34_09605</name>
</gene>
<sequence length="186" mass="20974">MSALSIQEIHHQCIATTQMIIQGFGWHDISLNVLRDEDKALLKSGHYISELNWPWAMDHYSGNANDGILDIALKVIDCAHPSTLHAVILCKYDSRRAEFSLCMLENFIANERTSLTGNVLIIALIYSTIFCDLFEIEDVIIQDPTKEAKPRYRSYGFADVWSDFNKMSSSVSDIKQCIVAKVSRAG</sequence>
<evidence type="ECO:0000313" key="1">
    <source>
        <dbReference type="EMBL" id="PLR50148.1"/>
    </source>
</evidence>
<reference evidence="1 2" key="1">
    <citation type="submission" date="2017-12" db="EMBL/GenBank/DDBJ databases">
        <title>Characterization of six clinical isolates of Enterochimera gen. nov., a novel genus of the Yersiniaciae family and the three species Enterochimera arupensis sp. nov., Enterochimera coloradensis sp. nov, and Enterochimera californica sp. nov.</title>
        <authorList>
            <person name="Rossi A."/>
            <person name="Fisher M."/>
        </authorList>
    </citation>
    <scope>NUCLEOTIDE SEQUENCE [LARGE SCALE GENOMIC DNA]</scope>
    <source>
        <strain evidence="1 2">2016Iso1</strain>
    </source>
</reference>
<name>A0A2N5EN94_9GAMM</name>
<proteinExistence type="predicted"/>
<dbReference type="AlphaFoldDB" id="A0A2N5EN94"/>
<comment type="caution">
    <text evidence="1">The sequence shown here is derived from an EMBL/GenBank/DDBJ whole genome shotgun (WGS) entry which is preliminary data.</text>
</comment>
<dbReference type="OrthoDB" id="6506845at2"/>
<dbReference type="RefSeq" id="WP_072929237.1">
    <property type="nucleotide sequence ID" value="NZ_CP119397.1"/>
</dbReference>
<evidence type="ECO:0000313" key="2">
    <source>
        <dbReference type="Proteomes" id="UP000234626"/>
    </source>
</evidence>
<protein>
    <submittedName>
        <fullName evidence="1">Uncharacterized protein</fullName>
    </submittedName>
</protein>
<accession>A0A2N5EN94</accession>
<dbReference type="EMBL" id="PJZK01000008">
    <property type="protein sequence ID" value="PLR50148.1"/>
    <property type="molecule type" value="Genomic_DNA"/>
</dbReference>
<keyword evidence="2" id="KW-1185">Reference proteome</keyword>
<dbReference type="Proteomes" id="UP000234626">
    <property type="component" value="Unassembled WGS sequence"/>
</dbReference>
<organism evidence="1 2">
    <name type="scientific">Chimaeribacter arupi</name>
    <dbReference type="NCBI Taxonomy" id="2060066"/>
    <lineage>
        <taxon>Bacteria</taxon>
        <taxon>Pseudomonadati</taxon>
        <taxon>Pseudomonadota</taxon>
        <taxon>Gammaproteobacteria</taxon>
        <taxon>Enterobacterales</taxon>
        <taxon>Yersiniaceae</taxon>
        <taxon>Chimaeribacter</taxon>
    </lineage>
</organism>